<feature type="transmembrane region" description="Helical" evidence="1">
    <location>
        <begin position="66"/>
        <end position="89"/>
    </location>
</feature>
<organism evidence="2 3">
    <name type="scientific">Agreia bicolorata</name>
    <dbReference type="NCBI Taxonomy" id="110935"/>
    <lineage>
        <taxon>Bacteria</taxon>
        <taxon>Bacillati</taxon>
        <taxon>Actinomycetota</taxon>
        <taxon>Actinomycetes</taxon>
        <taxon>Micrococcales</taxon>
        <taxon>Microbacteriaceae</taxon>
        <taxon>Agreia</taxon>
    </lineage>
</organism>
<feature type="transmembrane region" description="Helical" evidence="1">
    <location>
        <begin position="311"/>
        <end position="332"/>
    </location>
</feature>
<feature type="transmembrane region" description="Helical" evidence="1">
    <location>
        <begin position="247"/>
        <end position="278"/>
    </location>
</feature>
<gene>
    <name evidence="2" type="ORF">SAMN06295879_1215</name>
</gene>
<feature type="transmembrane region" description="Helical" evidence="1">
    <location>
        <begin position="199"/>
        <end position="218"/>
    </location>
</feature>
<feature type="transmembrane region" description="Helical" evidence="1">
    <location>
        <begin position="169"/>
        <end position="187"/>
    </location>
</feature>
<sequence length="358" mass="38291">MGDRDTERWLRLHGLPYFVAPRARSRALLARTAPFLVFALAFDVLSSVVLEVAVDLDTASASELALALVALLLVAAVPVVPALLGIWTAHLLRSRARAKGPVALVALTLYLVVDPLIFGIIGFGDPVESLVQNTVVAVAAIGLTWLGIGALLSWALRAAVRQFGALGQLATRALPILMLVVVFAYFARALWEVTASITAPRLVGVALFFLVLGLLFTVPIMRTELSALHLAPETEGPPLASLERFNLGIVVVMAQAFQVALFAALVCVFLVVLGMLAFSDEVLNSWLGGYGANAQLLGIELPVRTAMLKTAVFLSCVSSLNFLVSVSTAPAYRASFYQPLLDEAREALSVRAAYRAER</sequence>
<dbReference type="AlphaFoldDB" id="A0A1T4XKL4"/>
<feature type="transmembrane region" description="Helical" evidence="1">
    <location>
        <begin position="135"/>
        <end position="157"/>
    </location>
</feature>
<feature type="transmembrane region" description="Helical" evidence="1">
    <location>
        <begin position="101"/>
        <end position="123"/>
    </location>
</feature>
<feature type="transmembrane region" description="Helical" evidence="1">
    <location>
        <begin position="32"/>
        <end position="54"/>
    </location>
</feature>
<evidence type="ECO:0000256" key="1">
    <source>
        <dbReference type="SAM" id="Phobius"/>
    </source>
</evidence>
<accession>A0A1T4XKL4</accession>
<keyword evidence="1" id="KW-1133">Transmembrane helix</keyword>
<proteinExistence type="predicted"/>
<keyword evidence="1" id="KW-0472">Membrane</keyword>
<keyword evidence="1" id="KW-0812">Transmembrane</keyword>
<dbReference type="RefSeq" id="WP_078713749.1">
    <property type="nucleotide sequence ID" value="NZ_FUYG01000003.1"/>
</dbReference>
<dbReference type="Proteomes" id="UP000189735">
    <property type="component" value="Unassembled WGS sequence"/>
</dbReference>
<reference evidence="3" key="1">
    <citation type="submission" date="2017-02" db="EMBL/GenBank/DDBJ databases">
        <authorList>
            <person name="Varghese N."/>
            <person name="Submissions S."/>
        </authorList>
    </citation>
    <scope>NUCLEOTIDE SEQUENCE [LARGE SCALE GENOMIC DNA]</scope>
    <source>
        <strain evidence="3">VKM Ac-2052</strain>
    </source>
</reference>
<protein>
    <submittedName>
        <fullName evidence="2">Uncharacterized protein</fullName>
    </submittedName>
</protein>
<evidence type="ECO:0000313" key="3">
    <source>
        <dbReference type="Proteomes" id="UP000189735"/>
    </source>
</evidence>
<name>A0A1T4XKL4_9MICO</name>
<dbReference type="EMBL" id="FUYG01000003">
    <property type="protein sequence ID" value="SKA89631.1"/>
    <property type="molecule type" value="Genomic_DNA"/>
</dbReference>
<evidence type="ECO:0000313" key="2">
    <source>
        <dbReference type="EMBL" id="SKA89631.1"/>
    </source>
</evidence>